<sequence length="118" mass="13459">MTDNVMTMQVCGFLPEYTYTSCPLGNPLHVYSLHFCETRTMNEHYLLCTIQLPHSNLTANQLCSWTRRSLHSLCINSKATRESRELEFPPYVQGAALFGYVKSSNHRPFKVQTAGITL</sequence>
<keyword evidence="2" id="KW-1185">Reference proteome</keyword>
<protein>
    <submittedName>
        <fullName evidence="1">Uncharacterized protein</fullName>
    </submittedName>
</protein>
<dbReference type="EMBL" id="BTRK01000006">
    <property type="protein sequence ID" value="GMR63102.1"/>
    <property type="molecule type" value="Genomic_DNA"/>
</dbReference>
<evidence type="ECO:0000313" key="2">
    <source>
        <dbReference type="Proteomes" id="UP001328107"/>
    </source>
</evidence>
<dbReference type="Proteomes" id="UP001328107">
    <property type="component" value="Unassembled WGS sequence"/>
</dbReference>
<accession>A0AAN5IE72</accession>
<dbReference type="AlphaFoldDB" id="A0AAN5IE72"/>
<proteinExistence type="predicted"/>
<evidence type="ECO:0000313" key="1">
    <source>
        <dbReference type="EMBL" id="GMR63102.1"/>
    </source>
</evidence>
<name>A0AAN5IE72_9BILA</name>
<gene>
    <name evidence="1" type="ORF">PMAYCL1PPCAC_33297</name>
</gene>
<organism evidence="1 2">
    <name type="scientific">Pristionchus mayeri</name>
    <dbReference type="NCBI Taxonomy" id="1317129"/>
    <lineage>
        <taxon>Eukaryota</taxon>
        <taxon>Metazoa</taxon>
        <taxon>Ecdysozoa</taxon>
        <taxon>Nematoda</taxon>
        <taxon>Chromadorea</taxon>
        <taxon>Rhabditida</taxon>
        <taxon>Rhabditina</taxon>
        <taxon>Diplogasteromorpha</taxon>
        <taxon>Diplogasteroidea</taxon>
        <taxon>Neodiplogasteridae</taxon>
        <taxon>Pristionchus</taxon>
    </lineage>
</organism>
<reference evidence="2" key="1">
    <citation type="submission" date="2022-10" db="EMBL/GenBank/DDBJ databases">
        <title>Genome assembly of Pristionchus species.</title>
        <authorList>
            <person name="Yoshida K."/>
            <person name="Sommer R.J."/>
        </authorList>
    </citation>
    <scope>NUCLEOTIDE SEQUENCE [LARGE SCALE GENOMIC DNA]</scope>
    <source>
        <strain evidence="2">RS5460</strain>
    </source>
</reference>
<comment type="caution">
    <text evidence="1">The sequence shown here is derived from an EMBL/GenBank/DDBJ whole genome shotgun (WGS) entry which is preliminary data.</text>
</comment>